<keyword evidence="2" id="KW-1185">Reference proteome</keyword>
<dbReference type="Gramene" id="TKW24481">
    <property type="protein sequence ID" value="TKW24481"/>
    <property type="gene ID" value="SEVIR_3G053000v2"/>
</dbReference>
<gene>
    <name evidence="1" type="ORF">SEVIR_3G053000v2</name>
</gene>
<dbReference type="Proteomes" id="UP000298652">
    <property type="component" value="Chromosome 3"/>
</dbReference>
<protein>
    <submittedName>
        <fullName evidence="1">Uncharacterized protein</fullName>
    </submittedName>
</protein>
<reference evidence="1" key="1">
    <citation type="submission" date="2019-03" db="EMBL/GenBank/DDBJ databases">
        <title>WGS assembly of Setaria viridis.</title>
        <authorList>
            <person name="Huang P."/>
            <person name="Jenkins J."/>
            <person name="Grimwood J."/>
            <person name="Barry K."/>
            <person name="Healey A."/>
            <person name="Mamidi S."/>
            <person name="Sreedasyam A."/>
            <person name="Shu S."/>
            <person name="Feldman M."/>
            <person name="Wu J."/>
            <person name="Yu Y."/>
            <person name="Chen C."/>
            <person name="Johnson J."/>
            <person name="Rokhsar D."/>
            <person name="Baxter I."/>
            <person name="Schmutz J."/>
            <person name="Brutnell T."/>
            <person name="Kellogg E."/>
        </authorList>
    </citation>
    <scope>NUCLEOTIDE SEQUENCE [LARGE SCALE GENOMIC DNA]</scope>
</reference>
<name>A0A4U6V5L1_SETVI</name>
<sequence length="32" mass="3697">MPLGLSVVCKRFPGAASVGCYMLWSRKHEYYF</sequence>
<accession>A0A4U6V5L1</accession>
<evidence type="ECO:0000313" key="2">
    <source>
        <dbReference type="Proteomes" id="UP000298652"/>
    </source>
</evidence>
<evidence type="ECO:0000313" key="1">
    <source>
        <dbReference type="EMBL" id="TKW24481.1"/>
    </source>
</evidence>
<dbReference type="AlphaFoldDB" id="A0A4U6V5L1"/>
<organism evidence="1 2">
    <name type="scientific">Setaria viridis</name>
    <name type="common">Green bristlegrass</name>
    <name type="synonym">Setaria italica subsp. viridis</name>
    <dbReference type="NCBI Taxonomy" id="4556"/>
    <lineage>
        <taxon>Eukaryota</taxon>
        <taxon>Viridiplantae</taxon>
        <taxon>Streptophyta</taxon>
        <taxon>Embryophyta</taxon>
        <taxon>Tracheophyta</taxon>
        <taxon>Spermatophyta</taxon>
        <taxon>Magnoliopsida</taxon>
        <taxon>Liliopsida</taxon>
        <taxon>Poales</taxon>
        <taxon>Poaceae</taxon>
        <taxon>PACMAD clade</taxon>
        <taxon>Panicoideae</taxon>
        <taxon>Panicodae</taxon>
        <taxon>Paniceae</taxon>
        <taxon>Cenchrinae</taxon>
        <taxon>Setaria</taxon>
    </lineage>
</organism>
<proteinExistence type="predicted"/>
<dbReference type="EMBL" id="CM016554">
    <property type="protein sequence ID" value="TKW24481.1"/>
    <property type="molecule type" value="Genomic_DNA"/>
</dbReference>